<sequence length="408" mass="42189">MAVPVYSRWDLIRFFIACLAGFLAGHLTNYTVILYAQDVWGRDALAGAGFALCFGVPLLLGWPAGAWCDQHSPQRIAQLAHGAFALALLALAAAHRFNQFGVPLYLLGASCAGVGWALLAPARMALLGRLAGAEQARLAVLFNALVMLGFGLAPLLLALARLQGGWEAVHGLGLGLFTLAALLLLGLRVPALGGDGHVLQRIRQGLGYALGTPLLAQALLSAVLIYLAMGPIQVMLPRFAQQHLLLGELGRGLFLGALALALLLGGALALPLARRFGQGRVLLACALVSGLALSALGAQSSLAGALLCLGLNGMGAGIAVSLIVALLQQESEARLRGRLLSLYTITSQVVPAAGGLGAGLLLEQLPADQALLLCGALLSLLFSLAAWRLGRLRAYRPALPAAGLDMAS</sequence>
<keyword evidence="3" id="KW-1003">Cell membrane</keyword>
<evidence type="ECO:0000256" key="9">
    <source>
        <dbReference type="SAM" id="Phobius"/>
    </source>
</evidence>
<dbReference type="PROSITE" id="PS50850">
    <property type="entry name" value="MFS"/>
    <property type="match status" value="1"/>
</dbReference>
<feature type="transmembrane region" description="Helical" evidence="9">
    <location>
        <begin position="79"/>
        <end position="98"/>
    </location>
</feature>
<feature type="transmembrane region" description="Helical" evidence="9">
    <location>
        <begin position="138"/>
        <end position="162"/>
    </location>
</feature>
<dbReference type="InterPro" id="IPR011701">
    <property type="entry name" value="MFS"/>
</dbReference>
<dbReference type="EMBL" id="WKJZ01000001">
    <property type="protein sequence ID" value="MVW74176.1"/>
    <property type="molecule type" value="Genomic_DNA"/>
</dbReference>
<feature type="transmembrane region" description="Helical" evidence="9">
    <location>
        <begin position="370"/>
        <end position="389"/>
    </location>
</feature>
<reference evidence="11 12" key="1">
    <citation type="submission" date="2019-11" db="EMBL/GenBank/DDBJ databases">
        <title>Pseudomonas flavidum sp. nov., isolated from Baiyang Lake.</title>
        <authorList>
            <person name="Zhao Y."/>
        </authorList>
    </citation>
    <scope>NUCLEOTIDE SEQUENCE [LARGE SCALE GENOMIC DNA]</scope>
    <source>
        <strain evidence="12">R-22-3 w-18</strain>
    </source>
</reference>
<gene>
    <name evidence="11" type="ORF">GJV18_02490</name>
</gene>
<feature type="transmembrane region" description="Helical" evidence="9">
    <location>
        <begin position="45"/>
        <end position="67"/>
    </location>
</feature>
<dbReference type="Proteomes" id="UP000429555">
    <property type="component" value="Unassembled WGS sequence"/>
</dbReference>
<feature type="transmembrane region" description="Helical" evidence="9">
    <location>
        <begin position="249"/>
        <end position="269"/>
    </location>
</feature>
<dbReference type="PANTHER" id="PTHR23513:SF9">
    <property type="entry name" value="ENTEROBACTIN EXPORTER ENTS"/>
    <property type="match status" value="1"/>
</dbReference>
<keyword evidence="5 9" id="KW-1133">Transmembrane helix</keyword>
<dbReference type="Pfam" id="PF07690">
    <property type="entry name" value="MFS_1"/>
    <property type="match status" value="1"/>
</dbReference>
<feature type="transmembrane region" description="Helical" evidence="9">
    <location>
        <begin position="104"/>
        <end position="126"/>
    </location>
</feature>
<dbReference type="AlphaFoldDB" id="A0A6I4KUI9"/>
<feature type="transmembrane region" description="Helical" evidence="9">
    <location>
        <begin position="281"/>
        <end position="298"/>
    </location>
</feature>
<comment type="similarity">
    <text evidence="7">Belongs to the major facilitator superfamily. Drug:H(+) antiporter-3 (DHA3) (TC 2.A.1.21) family.</text>
</comment>
<comment type="subcellular location">
    <subcellularLocation>
        <location evidence="1">Cell membrane</location>
        <topology evidence="1">Multi-pass membrane protein</topology>
    </subcellularLocation>
</comment>
<feature type="transmembrane region" description="Helical" evidence="9">
    <location>
        <begin position="339"/>
        <end position="358"/>
    </location>
</feature>
<proteinExistence type="inferred from homology"/>
<evidence type="ECO:0000259" key="10">
    <source>
        <dbReference type="PROSITE" id="PS50850"/>
    </source>
</evidence>
<dbReference type="GO" id="GO:0022857">
    <property type="term" value="F:transmembrane transporter activity"/>
    <property type="evidence" value="ECO:0007669"/>
    <property type="project" value="InterPro"/>
</dbReference>
<dbReference type="InterPro" id="IPR036259">
    <property type="entry name" value="MFS_trans_sf"/>
</dbReference>
<feature type="transmembrane region" description="Helical" evidence="9">
    <location>
        <begin position="304"/>
        <end position="327"/>
    </location>
</feature>
<evidence type="ECO:0000256" key="3">
    <source>
        <dbReference type="ARBA" id="ARBA00022475"/>
    </source>
</evidence>
<keyword evidence="6 9" id="KW-0472">Membrane</keyword>
<dbReference type="GO" id="GO:0005886">
    <property type="term" value="C:plasma membrane"/>
    <property type="evidence" value="ECO:0007669"/>
    <property type="project" value="UniProtKB-SubCell"/>
</dbReference>
<feature type="domain" description="Major facilitator superfamily (MFS) profile" evidence="10">
    <location>
        <begin position="214"/>
        <end position="408"/>
    </location>
</feature>
<evidence type="ECO:0000256" key="4">
    <source>
        <dbReference type="ARBA" id="ARBA00022692"/>
    </source>
</evidence>
<evidence type="ECO:0000256" key="5">
    <source>
        <dbReference type="ARBA" id="ARBA00022989"/>
    </source>
</evidence>
<keyword evidence="12" id="KW-1185">Reference proteome</keyword>
<evidence type="ECO:0000256" key="7">
    <source>
        <dbReference type="ARBA" id="ARBA00038075"/>
    </source>
</evidence>
<keyword evidence="2" id="KW-0813">Transport</keyword>
<organism evidence="11 12">
    <name type="scientific">Pseudomonas xionganensis</name>
    <dbReference type="NCBI Taxonomy" id="2654845"/>
    <lineage>
        <taxon>Bacteria</taxon>
        <taxon>Pseudomonadati</taxon>
        <taxon>Pseudomonadota</taxon>
        <taxon>Gammaproteobacteria</taxon>
        <taxon>Pseudomonadales</taxon>
        <taxon>Pseudomonadaceae</taxon>
        <taxon>Pseudomonas</taxon>
    </lineage>
</organism>
<dbReference type="Gene3D" id="1.20.1250.20">
    <property type="entry name" value="MFS general substrate transporter like domains"/>
    <property type="match status" value="2"/>
</dbReference>
<name>A0A6I4KUI9_9PSED</name>
<evidence type="ECO:0000313" key="11">
    <source>
        <dbReference type="EMBL" id="MVW74176.1"/>
    </source>
</evidence>
<protein>
    <recommendedName>
        <fullName evidence="8">Multidrug efflux pump Tap</fullName>
    </recommendedName>
</protein>
<feature type="transmembrane region" description="Helical" evidence="9">
    <location>
        <begin position="12"/>
        <end position="33"/>
    </location>
</feature>
<dbReference type="PANTHER" id="PTHR23513">
    <property type="entry name" value="INTEGRAL MEMBRANE EFFLUX PROTEIN-RELATED"/>
    <property type="match status" value="1"/>
</dbReference>
<evidence type="ECO:0000256" key="8">
    <source>
        <dbReference type="ARBA" id="ARBA00040914"/>
    </source>
</evidence>
<dbReference type="SUPFAM" id="SSF103473">
    <property type="entry name" value="MFS general substrate transporter"/>
    <property type="match status" value="1"/>
</dbReference>
<feature type="transmembrane region" description="Helical" evidence="9">
    <location>
        <begin position="168"/>
        <end position="187"/>
    </location>
</feature>
<feature type="transmembrane region" description="Helical" evidence="9">
    <location>
        <begin position="208"/>
        <end position="229"/>
    </location>
</feature>
<keyword evidence="4 9" id="KW-0812">Transmembrane</keyword>
<dbReference type="InterPro" id="IPR020846">
    <property type="entry name" value="MFS_dom"/>
</dbReference>
<evidence type="ECO:0000313" key="12">
    <source>
        <dbReference type="Proteomes" id="UP000429555"/>
    </source>
</evidence>
<comment type="caution">
    <text evidence="11">The sequence shown here is derived from an EMBL/GenBank/DDBJ whole genome shotgun (WGS) entry which is preliminary data.</text>
</comment>
<evidence type="ECO:0000256" key="6">
    <source>
        <dbReference type="ARBA" id="ARBA00023136"/>
    </source>
</evidence>
<accession>A0A6I4KUI9</accession>
<evidence type="ECO:0000256" key="1">
    <source>
        <dbReference type="ARBA" id="ARBA00004651"/>
    </source>
</evidence>
<evidence type="ECO:0000256" key="2">
    <source>
        <dbReference type="ARBA" id="ARBA00022448"/>
    </source>
</evidence>